<keyword evidence="1" id="KW-0812">Transmembrane</keyword>
<dbReference type="EMBL" id="LR700646">
    <property type="protein sequence ID" value="VVM15440.1"/>
    <property type="molecule type" value="Genomic_DNA"/>
</dbReference>
<proteinExistence type="predicted"/>
<keyword evidence="1" id="KW-1133">Transmembrane helix</keyword>
<organism evidence="2">
    <name type="scientific">Pseudomonas fluorescens</name>
    <dbReference type="NCBI Taxonomy" id="294"/>
    <lineage>
        <taxon>Bacteria</taxon>
        <taxon>Pseudomonadati</taxon>
        <taxon>Pseudomonadota</taxon>
        <taxon>Gammaproteobacteria</taxon>
        <taxon>Pseudomonadales</taxon>
        <taxon>Pseudomonadaceae</taxon>
        <taxon>Pseudomonas</taxon>
    </lineage>
</organism>
<evidence type="ECO:0000256" key="1">
    <source>
        <dbReference type="SAM" id="Phobius"/>
    </source>
</evidence>
<sequence>MGQLPDMTGAFVIGAIACAVAGWAVIEGAIWIGTHISIGWAA</sequence>
<evidence type="ECO:0000313" key="2">
    <source>
        <dbReference type="EMBL" id="VVM15440.1"/>
    </source>
</evidence>
<feature type="transmembrane region" description="Helical" evidence="1">
    <location>
        <begin position="12"/>
        <end position="32"/>
    </location>
</feature>
<protein>
    <submittedName>
        <fullName evidence="2">Uncharacterized protein</fullName>
    </submittedName>
</protein>
<gene>
    <name evidence="2" type="ORF">PS683_03756</name>
</gene>
<accession>A0A5E6UU31</accession>
<reference evidence="2" key="1">
    <citation type="submission" date="2019-09" db="EMBL/GenBank/DDBJ databases">
        <authorList>
            <person name="Chandra G."/>
            <person name="Truman W A."/>
        </authorList>
    </citation>
    <scope>NUCLEOTIDE SEQUENCE</scope>
    <source>
        <strain evidence="2">PS683</strain>
    </source>
</reference>
<keyword evidence="1" id="KW-0472">Membrane</keyword>
<name>A0A5E6UU31_PSEFL</name>
<dbReference type="AlphaFoldDB" id="A0A5E6UU31"/>